<evidence type="ECO:0000313" key="3">
    <source>
        <dbReference type="Proteomes" id="UP001497497"/>
    </source>
</evidence>
<dbReference type="Pfam" id="PF00266">
    <property type="entry name" value="Aminotran_5"/>
    <property type="match status" value="1"/>
</dbReference>
<evidence type="ECO:0000313" key="2">
    <source>
        <dbReference type="EMBL" id="CAL1543001.1"/>
    </source>
</evidence>
<accession>A0AAV2IA08</accession>
<feature type="domain" description="Aminotransferase class V" evidence="1">
    <location>
        <begin position="5"/>
        <end position="251"/>
    </location>
</feature>
<feature type="non-terminal residue" evidence="2">
    <location>
        <position position="1"/>
    </location>
</feature>
<sequence length="252" mass="28311">QVIRIRQNSDGLTDLEHLETELRRSCRCGPERLLIGSFSAASNVTGILTDTLAISLLMHKYKGFALFDYACAAPYVEIDMNCTEKGEQAYKDAVFISPHKFVGGPQTPGILVAKRWLFKNKTPHGVGGGTVVFVRRFNHTYLHEVEHREEGGTPAIIESIRAGLVFRLKQAFSHKFIMSRENEMFELASRIWGEHPNILILGNLIVRRLPIFSMLFLNPVTGRLLHHDFVAMLLNDLFGIQVRSGCACAAPY</sequence>
<name>A0AAV2IA08_LYMST</name>
<dbReference type="Gene3D" id="3.90.1150.10">
    <property type="entry name" value="Aspartate Aminotransferase, domain 1"/>
    <property type="match status" value="1"/>
</dbReference>
<comment type="caution">
    <text evidence="2">The sequence shown here is derived from an EMBL/GenBank/DDBJ whole genome shotgun (WGS) entry which is preliminary data.</text>
</comment>
<dbReference type="InterPro" id="IPR015421">
    <property type="entry name" value="PyrdxlP-dep_Trfase_major"/>
</dbReference>
<feature type="non-terminal residue" evidence="2">
    <location>
        <position position="252"/>
    </location>
</feature>
<dbReference type="Gene3D" id="3.40.640.10">
    <property type="entry name" value="Type I PLP-dependent aspartate aminotransferase-like (Major domain)"/>
    <property type="match status" value="1"/>
</dbReference>
<reference evidence="2 3" key="1">
    <citation type="submission" date="2024-04" db="EMBL/GenBank/DDBJ databases">
        <authorList>
            <consortium name="Genoscope - CEA"/>
            <person name="William W."/>
        </authorList>
    </citation>
    <scope>NUCLEOTIDE SEQUENCE [LARGE SCALE GENOMIC DNA]</scope>
</reference>
<dbReference type="AlphaFoldDB" id="A0AAV2IA08"/>
<gene>
    <name evidence="2" type="ORF">GSLYS_00016535001</name>
</gene>
<organism evidence="2 3">
    <name type="scientific">Lymnaea stagnalis</name>
    <name type="common">Great pond snail</name>
    <name type="synonym">Helix stagnalis</name>
    <dbReference type="NCBI Taxonomy" id="6523"/>
    <lineage>
        <taxon>Eukaryota</taxon>
        <taxon>Metazoa</taxon>
        <taxon>Spiralia</taxon>
        <taxon>Lophotrochozoa</taxon>
        <taxon>Mollusca</taxon>
        <taxon>Gastropoda</taxon>
        <taxon>Heterobranchia</taxon>
        <taxon>Euthyneura</taxon>
        <taxon>Panpulmonata</taxon>
        <taxon>Hygrophila</taxon>
        <taxon>Lymnaeoidea</taxon>
        <taxon>Lymnaeidae</taxon>
        <taxon>Lymnaea</taxon>
    </lineage>
</organism>
<proteinExistence type="predicted"/>
<evidence type="ECO:0000259" key="1">
    <source>
        <dbReference type="Pfam" id="PF00266"/>
    </source>
</evidence>
<dbReference type="InterPro" id="IPR000192">
    <property type="entry name" value="Aminotrans_V_dom"/>
</dbReference>
<dbReference type="InterPro" id="IPR015424">
    <property type="entry name" value="PyrdxlP-dep_Trfase"/>
</dbReference>
<keyword evidence="3" id="KW-1185">Reference proteome</keyword>
<dbReference type="EMBL" id="CAXITT010000519">
    <property type="protein sequence ID" value="CAL1543001.1"/>
    <property type="molecule type" value="Genomic_DNA"/>
</dbReference>
<protein>
    <recommendedName>
        <fullName evidence="1">Aminotransferase class V domain-containing protein</fullName>
    </recommendedName>
</protein>
<dbReference type="Proteomes" id="UP001497497">
    <property type="component" value="Unassembled WGS sequence"/>
</dbReference>
<dbReference type="PANTHER" id="PTHR43686:SF1">
    <property type="entry name" value="AMINOTRAN_5 DOMAIN-CONTAINING PROTEIN"/>
    <property type="match status" value="1"/>
</dbReference>
<dbReference type="SUPFAM" id="SSF53383">
    <property type="entry name" value="PLP-dependent transferases"/>
    <property type="match status" value="1"/>
</dbReference>
<dbReference type="InterPro" id="IPR015422">
    <property type="entry name" value="PyrdxlP-dep_Trfase_small"/>
</dbReference>
<dbReference type="PANTHER" id="PTHR43686">
    <property type="entry name" value="SULFURTRANSFERASE-RELATED"/>
    <property type="match status" value="1"/>
</dbReference>